<evidence type="ECO:0000313" key="2">
    <source>
        <dbReference type="Proteomes" id="UP000620124"/>
    </source>
</evidence>
<organism evidence="1 2">
    <name type="scientific">Mycena venus</name>
    <dbReference type="NCBI Taxonomy" id="2733690"/>
    <lineage>
        <taxon>Eukaryota</taxon>
        <taxon>Fungi</taxon>
        <taxon>Dikarya</taxon>
        <taxon>Basidiomycota</taxon>
        <taxon>Agaricomycotina</taxon>
        <taxon>Agaricomycetes</taxon>
        <taxon>Agaricomycetidae</taxon>
        <taxon>Agaricales</taxon>
        <taxon>Marasmiineae</taxon>
        <taxon>Mycenaceae</taxon>
        <taxon>Mycena</taxon>
    </lineage>
</organism>
<dbReference type="Proteomes" id="UP000620124">
    <property type="component" value="Unassembled WGS sequence"/>
</dbReference>
<dbReference type="EMBL" id="JACAZI010000024">
    <property type="protein sequence ID" value="KAF7335374.1"/>
    <property type="molecule type" value="Genomic_DNA"/>
</dbReference>
<dbReference type="AlphaFoldDB" id="A0A8H6X7F1"/>
<name>A0A8H6X7F1_9AGAR</name>
<evidence type="ECO:0000313" key="1">
    <source>
        <dbReference type="EMBL" id="KAF7335374.1"/>
    </source>
</evidence>
<sequence length="749" mass="83708">MFTFLLCALGKEILCDSALVRSSLPDASQAADSDVVVEDDVTPPPPYELLDGGANESWLLAPAPAANLTIAKSFASLKTLSLIPNEFKLIEKPVTFSETITSTRFKEVALLALQNIFFLLRIAKWKVDFMKDQHFDRKENLPYAMNIDLSQGVQVLHDVIDETVGSSESWAASAKEQAKAILDRVLNSRDNTEEVFAALKDAHNLHRHLLKEMGATRHAVIDLAPDGGDDHKTFQLAAHGDEFKITWPAFFGERFFAATMNVAQVLREADQEPGFNDFLAFHLAYRNITESNLLTEAKEATRFLGTVGFRPHSQTYVSLTDPGEGHIFGTTRHSRWMTGAIVHNEHLERPKGVDRSEIESYRIPEIVDFACVRLHVGAQAPTTAYIGRFLHTAPSNNFDHEFVAGANVVKAALNKFFDLGAAECKISMDGLTTSQMLRYMRALGTVPRKRLQYLSAAFNIHPAKISITDDTCQNNTVKLTKHMEICLRGIQLAAQGGFDKVTFDGAADTYPSVPFIEQLSFAEALELVHEAHSVGLSTYMSAGFTFKNIKDAVYTGVDGIGLGGAQILRYMDKQTGMHGPYTEENIDRIKVEREDAEKSLRGRGALLLARLDQMYFEGSSTEEENAIRLPLYDALLHQDVAEIQRILSEEPAAGDVVAIFDDGEQPYVGRARRILRSEAPRLRKGSKGDDALWEKFVTMLKRHVGSKEEVMLQEKYRDDMWTNLRASYREAIGEEKKYFQGEPRHVIKQ</sequence>
<accession>A0A8H6X7F1</accession>
<reference evidence="1" key="1">
    <citation type="submission" date="2020-05" db="EMBL/GenBank/DDBJ databases">
        <title>Mycena genomes resolve the evolution of fungal bioluminescence.</title>
        <authorList>
            <person name="Tsai I.J."/>
        </authorList>
    </citation>
    <scope>NUCLEOTIDE SEQUENCE</scope>
    <source>
        <strain evidence="1">CCC161011</strain>
    </source>
</reference>
<dbReference type="OrthoDB" id="2134446at2759"/>
<comment type="caution">
    <text evidence="1">The sequence shown here is derived from an EMBL/GenBank/DDBJ whole genome shotgun (WGS) entry which is preliminary data.</text>
</comment>
<gene>
    <name evidence="1" type="ORF">MVEN_02189900</name>
</gene>
<proteinExistence type="predicted"/>
<protein>
    <submittedName>
        <fullName evidence="1">Uncharacterized protein</fullName>
    </submittedName>
</protein>
<keyword evidence="2" id="KW-1185">Reference proteome</keyword>